<feature type="region of interest" description="Disordered" evidence="1">
    <location>
        <begin position="428"/>
        <end position="461"/>
    </location>
</feature>
<evidence type="ECO:0000313" key="4">
    <source>
        <dbReference type="Proteomes" id="UP000219338"/>
    </source>
</evidence>
<gene>
    <name evidence="3" type="ORF">ARMOST_00231</name>
</gene>
<evidence type="ECO:0000256" key="1">
    <source>
        <dbReference type="SAM" id="MobiDB-lite"/>
    </source>
</evidence>
<proteinExistence type="predicted"/>
<dbReference type="InterPro" id="IPR036864">
    <property type="entry name" value="Zn2-C6_fun-type_DNA-bd_sf"/>
</dbReference>
<dbReference type="Pfam" id="PF00172">
    <property type="entry name" value="Zn_clus"/>
    <property type="match status" value="1"/>
</dbReference>
<dbReference type="SUPFAM" id="SSF57701">
    <property type="entry name" value="Zn2/Cys6 DNA-binding domain"/>
    <property type="match status" value="1"/>
</dbReference>
<dbReference type="Proteomes" id="UP000219338">
    <property type="component" value="Unassembled WGS sequence"/>
</dbReference>
<accession>A0A284QKK4</accession>
<dbReference type="OMA" id="HASTRKW"/>
<evidence type="ECO:0000259" key="2">
    <source>
        <dbReference type="PROSITE" id="PS50048"/>
    </source>
</evidence>
<name>A0A284QKK4_ARMOS</name>
<sequence>MLRDSGPAYYAMDSAHYRDYPNPMIWNDVQGNVSSGSWRSTPSQGRDESFPSGSSYQAYSEGLQMQTYADESLSSFAQTLKEEDERFYATFPDARPHASTRKWIPSTTACVYSQTYPYSADEGTPESSSTRVHDPCGVPTRYDSRISCVGVSVQNRTDAGVSGYQDVQMAETYDPQLPDVNNRRHPSCDRTPSLAPLRTSQSSSASSPMIFTPHRLDPGLARDASQSPCPDDISHTSRARNILATTDLPLELLSHNDHRLVCELDGPQSDYASSPESVYAPGIPRIPSLPTPDTGLNSSSKSDDNQEGDDTCFTSFNGTWPRLRVRTHANLSPSPADEKTLSTSQESSFRVDEKLDAAASKRQLAATLVKAIKQPVKALPAHKRTVGKKPSLACLFCRGRKIACGPPLPGSTDKTCNQCQRRSLKCEFPRESRRGMRKKKAESTESTAASSIPAEEPHVKA</sequence>
<dbReference type="CDD" id="cd00067">
    <property type="entry name" value="GAL4"/>
    <property type="match status" value="1"/>
</dbReference>
<feature type="region of interest" description="Disordered" evidence="1">
    <location>
        <begin position="174"/>
        <end position="235"/>
    </location>
</feature>
<keyword evidence="4" id="KW-1185">Reference proteome</keyword>
<dbReference type="OrthoDB" id="39175at2759"/>
<dbReference type="STRING" id="47428.A0A284QKK4"/>
<evidence type="ECO:0000313" key="3">
    <source>
        <dbReference type="EMBL" id="SJK96982.1"/>
    </source>
</evidence>
<dbReference type="PROSITE" id="PS00463">
    <property type="entry name" value="ZN2_CY6_FUNGAL_1"/>
    <property type="match status" value="1"/>
</dbReference>
<dbReference type="PROSITE" id="PS50048">
    <property type="entry name" value="ZN2_CY6_FUNGAL_2"/>
    <property type="match status" value="1"/>
</dbReference>
<feature type="domain" description="Zn(2)-C6 fungal-type" evidence="2">
    <location>
        <begin position="393"/>
        <end position="428"/>
    </location>
</feature>
<feature type="compositionally biased region" description="Low complexity" evidence="1">
    <location>
        <begin position="444"/>
        <end position="454"/>
    </location>
</feature>
<reference evidence="4" key="1">
    <citation type="journal article" date="2017" name="Nat. Ecol. Evol.">
        <title>Genome expansion and lineage-specific genetic innovations in the forest pathogenic fungi Armillaria.</title>
        <authorList>
            <person name="Sipos G."/>
            <person name="Prasanna A.N."/>
            <person name="Walter M.C."/>
            <person name="O'Connor E."/>
            <person name="Balint B."/>
            <person name="Krizsan K."/>
            <person name="Kiss B."/>
            <person name="Hess J."/>
            <person name="Varga T."/>
            <person name="Slot J."/>
            <person name="Riley R."/>
            <person name="Boka B."/>
            <person name="Rigling D."/>
            <person name="Barry K."/>
            <person name="Lee J."/>
            <person name="Mihaltcheva S."/>
            <person name="LaButti K."/>
            <person name="Lipzen A."/>
            <person name="Waldron R."/>
            <person name="Moloney N.M."/>
            <person name="Sperisen C."/>
            <person name="Kredics L."/>
            <person name="Vagvoelgyi C."/>
            <person name="Patrignani A."/>
            <person name="Fitzpatrick D."/>
            <person name="Nagy I."/>
            <person name="Doyle S."/>
            <person name="Anderson J.B."/>
            <person name="Grigoriev I.V."/>
            <person name="Gueldener U."/>
            <person name="Muensterkoetter M."/>
            <person name="Nagy L.G."/>
        </authorList>
    </citation>
    <scope>NUCLEOTIDE SEQUENCE [LARGE SCALE GENOMIC DNA]</scope>
    <source>
        <strain evidence="4">C18/9</strain>
    </source>
</reference>
<dbReference type="EMBL" id="FUEG01000001">
    <property type="protein sequence ID" value="SJK96982.1"/>
    <property type="molecule type" value="Genomic_DNA"/>
</dbReference>
<dbReference type="InterPro" id="IPR001138">
    <property type="entry name" value="Zn2Cys6_DnaBD"/>
</dbReference>
<dbReference type="Gene3D" id="4.10.240.10">
    <property type="entry name" value="Zn(2)-C6 fungal-type DNA-binding domain"/>
    <property type="match status" value="1"/>
</dbReference>
<dbReference type="SMART" id="SM00066">
    <property type="entry name" value="GAL4"/>
    <property type="match status" value="1"/>
</dbReference>
<feature type="region of interest" description="Disordered" evidence="1">
    <location>
        <begin position="266"/>
        <end position="315"/>
    </location>
</feature>
<feature type="compositionally biased region" description="Polar residues" evidence="1">
    <location>
        <begin position="35"/>
        <end position="44"/>
    </location>
</feature>
<dbReference type="AlphaFoldDB" id="A0A284QKK4"/>
<dbReference type="GO" id="GO:0008270">
    <property type="term" value="F:zinc ion binding"/>
    <property type="evidence" value="ECO:0007669"/>
    <property type="project" value="InterPro"/>
</dbReference>
<organism evidence="3 4">
    <name type="scientific">Armillaria ostoyae</name>
    <name type="common">Armillaria root rot fungus</name>
    <dbReference type="NCBI Taxonomy" id="47428"/>
    <lineage>
        <taxon>Eukaryota</taxon>
        <taxon>Fungi</taxon>
        <taxon>Dikarya</taxon>
        <taxon>Basidiomycota</taxon>
        <taxon>Agaricomycotina</taxon>
        <taxon>Agaricomycetes</taxon>
        <taxon>Agaricomycetidae</taxon>
        <taxon>Agaricales</taxon>
        <taxon>Marasmiineae</taxon>
        <taxon>Physalacriaceae</taxon>
        <taxon>Armillaria</taxon>
    </lineage>
</organism>
<feature type="region of interest" description="Disordered" evidence="1">
    <location>
        <begin position="35"/>
        <end position="56"/>
    </location>
</feature>
<feature type="compositionally biased region" description="Polar residues" evidence="1">
    <location>
        <begin position="198"/>
        <end position="209"/>
    </location>
</feature>
<protein>
    <recommendedName>
        <fullName evidence="2">Zn(2)-C6 fungal-type domain-containing protein</fullName>
    </recommendedName>
</protein>
<dbReference type="GO" id="GO:0000981">
    <property type="term" value="F:DNA-binding transcription factor activity, RNA polymerase II-specific"/>
    <property type="evidence" value="ECO:0007669"/>
    <property type="project" value="InterPro"/>
</dbReference>
<feature type="region of interest" description="Disordered" evidence="1">
    <location>
        <begin position="329"/>
        <end position="348"/>
    </location>
</feature>